<keyword evidence="4" id="KW-0539">Nucleus</keyword>
<organism evidence="7 8">
    <name type="scientific">Corchorus olitorius</name>
    <dbReference type="NCBI Taxonomy" id="93759"/>
    <lineage>
        <taxon>Eukaryota</taxon>
        <taxon>Viridiplantae</taxon>
        <taxon>Streptophyta</taxon>
        <taxon>Embryophyta</taxon>
        <taxon>Tracheophyta</taxon>
        <taxon>Spermatophyta</taxon>
        <taxon>Magnoliopsida</taxon>
        <taxon>eudicotyledons</taxon>
        <taxon>Gunneridae</taxon>
        <taxon>Pentapetalae</taxon>
        <taxon>rosids</taxon>
        <taxon>malvids</taxon>
        <taxon>Malvales</taxon>
        <taxon>Malvaceae</taxon>
        <taxon>Grewioideae</taxon>
        <taxon>Apeibeae</taxon>
        <taxon>Corchorus</taxon>
    </lineage>
</organism>
<dbReference type="InterPro" id="IPR036161">
    <property type="entry name" value="RPB6/omega-like_sf"/>
</dbReference>
<dbReference type="PIRSF" id="PIRSF000778">
    <property type="entry name" value="RpoK/RPB6"/>
    <property type="match status" value="1"/>
</dbReference>
<dbReference type="Pfam" id="PF01192">
    <property type="entry name" value="RNA_pol_Rpb6"/>
    <property type="match status" value="1"/>
</dbReference>
<dbReference type="InterPro" id="IPR006110">
    <property type="entry name" value="Pol_omega/Rpo6/RPB6"/>
</dbReference>
<evidence type="ECO:0000256" key="5">
    <source>
        <dbReference type="ARBA" id="ARBA00025773"/>
    </source>
</evidence>
<dbReference type="InterPro" id="IPR028363">
    <property type="entry name" value="RPB6"/>
</dbReference>
<reference evidence="8" key="1">
    <citation type="submission" date="2013-09" db="EMBL/GenBank/DDBJ databases">
        <title>Corchorus olitorius genome sequencing.</title>
        <authorList>
            <person name="Alam M."/>
            <person name="Haque M.S."/>
            <person name="Islam M.S."/>
            <person name="Emdad E.M."/>
            <person name="Islam M.M."/>
            <person name="Ahmed B."/>
            <person name="Halim A."/>
            <person name="Hossen Q.M.M."/>
            <person name="Hossain M.Z."/>
            <person name="Ahmed R."/>
            <person name="Khan M.M."/>
            <person name="Islam R."/>
            <person name="Rashid M.M."/>
            <person name="Khan S.A."/>
            <person name="Rahman M.S."/>
            <person name="Alam M."/>
            <person name="Yahiya A.S."/>
            <person name="Khan M.S."/>
            <person name="Azam M.S."/>
            <person name="Haque T."/>
            <person name="Lashkar M.Z.H."/>
            <person name="Akhand A.I."/>
            <person name="Morshed G."/>
            <person name="Roy S."/>
            <person name="Uddin K.S."/>
            <person name="Rabeya T."/>
            <person name="Hossain A.S."/>
            <person name="Chowdhury A."/>
            <person name="Snigdha A.R."/>
            <person name="Mortoza M.S."/>
            <person name="Matin S.A."/>
            <person name="Hoque S.M.E."/>
            <person name="Islam M.K."/>
            <person name="Roy D.K."/>
            <person name="Haider R."/>
            <person name="Moosa M.M."/>
            <person name="Elias S.M."/>
            <person name="Hasan A.M."/>
            <person name="Jahan S."/>
            <person name="Shafiuddin M."/>
            <person name="Mahmood N."/>
            <person name="Shommy N.S."/>
        </authorList>
    </citation>
    <scope>NUCLEOTIDE SEQUENCE [LARGE SCALE GENOMIC DNA]</scope>
    <source>
        <strain evidence="8">cv. O-4</strain>
    </source>
</reference>
<feature type="compositionally biased region" description="Acidic residues" evidence="6">
    <location>
        <begin position="9"/>
        <end position="46"/>
    </location>
</feature>
<dbReference type="OrthoDB" id="259769at2759"/>
<dbReference type="SMART" id="SM01409">
    <property type="entry name" value="RNA_pol_Rpb6"/>
    <property type="match status" value="1"/>
</dbReference>
<dbReference type="Gene3D" id="3.90.940.10">
    <property type="match status" value="1"/>
</dbReference>
<dbReference type="EMBL" id="AWUE01015403">
    <property type="protein sequence ID" value="OMO97917.1"/>
    <property type="molecule type" value="Genomic_DNA"/>
</dbReference>
<feature type="region of interest" description="Disordered" evidence="6">
    <location>
        <begin position="255"/>
        <end position="275"/>
    </location>
</feature>
<dbReference type="STRING" id="93759.A0A1R3JT94"/>
<accession>A0A1R3JT94</accession>
<dbReference type="GO" id="GO:0005666">
    <property type="term" value="C:RNA polymerase III complex"/>
    <property type="evidence" value="ECO:0007669"/>
    <property type="project" value="TreeGrafter"/>
</dbReference>
<dbReference type="PANTHER" id="PTHR47227:SF8">
    <property type="entry name" value="DNA-DIRECTED RNA POLYMERASES II, IV AND V SUBUNIT 6A"/>
    <property type="match status" value="1"/>
</dbReference>
<evidence type="ECO:0000256" key="2">
    <source>
        <dbReference type="ARBA" id="ARBA00022478"/>
    </source>
</evidence>
<dbReference type="InterPro" id="IPR006111">
    <property type="entry name" value="Rpo6/Rpb6"/>
</dbReference>
<name>A0A1R3JT94_9ROSI</name>
<evidence type="ECO:0000313" key="7">
    <source>
        <dbReference type="EMBL" id="OMO97917.1"/>
    </source>
</evidence>
<evidence type="ECO:0000256" key="3">
    <source>
        <dbReference type="ARBA" id="ARBA00023163"/>
    </source>
</evidence>
<comment type="similarity">
    <text evidence="5">Belongs to the archaeal Rpo6/eukaryotic RPB6 RNA polymerase subunit family.</text>
</comment>
<dbReference type="SUPFAM" id="SSF63562">
    <property type="entry name" value="RPB6/omega subunit-like"/>
    <property type="match status" value="1"/>
</dbReference>
<dbReference type="FunFam" id="3.90.940.10:FF:000003">
    <property type="entry name" value="DNA-directed RNA polymerases I, II, and III subunit RPABC2"/>
    <property type="match status" value="1"/>
</dbReference>
<dbReference type="GO" id="GO:0005736">
    <property type="term" value="C:RNA polymerase I complex"/>
    <property type="evidence" value="ECO:0007669"/>
    <property type="project" value="TreeGrafter"/>
</dbReference>
<dbReference type="Proteomes" id="UP000187203">
    <property type="component" value="Unassembled WGS sequence"/>
</dbReference>
<comment type="caution">
    <text evidence="7">The sequence shown here is derived from an EMBL/GenBank/DDBJ whole genome shotgun (WGS) entry which is preliminary data.</text>
</comment>
<dbReference type="GO" id="GO:0003677">
    <property type="term" value="F:DNA binding"/>
    <property type="evidence" value="ECO:0007669"/>
    <property type="project" value="InterPro"/>
</dbReference>
<dbReference type="InterPro" id="IPR020708">
    <property type="entry name" value="DNA-dir_RNA_polK_14-18kDa_CS"/>
</dbReference>
<dbReference type="AlphaFoldDB" id="A0A1R3JT94"/>
<dbReference type="PROSITE" id="PS01111">
    <property type="entry name" value="RNA_POL_K_14KD"/>
    <property type="match status" value="1"/>
</dbReference>
<dbReference type="GO" id="GO:0006366">
    <property type="term" value="P:transcription by RNA polymerase II"/>
    <property type="evidence" value="ECO:0007669"/>
    <property type="project" value="TreeGrafter"/>
</dbReference>
<dbReference type="GO" id="GO:0006360">
    <property type="term" value="P:transcription by RNA polymerase I"/>
    <property type="evidence" value="ECO:0007669"/>
    <property type="project" value="TreeGrafter"/>
</dbReference>
<evidence type="ECO:0000256" key="1">
    <source>
        <dbReference type="ARBA" id="ARBA00004123"/>
    </source>
</evidence>
<keyword evidence="8" id="KW-1185">Reference proteome</keyword>
<sequence length="292" mass="33214">MHLVKAEGYEDEPAEPEIEEGAEEDVDNANDDIPAEPIEEEKEDQEANAKTSRKTSKYMTKYERARILGTRALQISMNAPVMVELEGETDPLEIAMKELRERKIPFTIRRYLPDGSYEDWGVDELIVEDSWKRQGLPVPTYNDDNNHIHHLYGNYNHGSSSYLDPGHIAADEALARYLQEEEYGFKKISFNDHEPYITGTEGWDSQEGTLIRHEVDGYEDDINLDNMTYEQVSELGEILGDGNVKKGLSVEQMSRLPTHKFKGPSKTKSKSAADDDSEILKHVLPEILNLVV</sequence>
<dbReference type="GO" id="GO:0005665">
    <property type="term" value="C:RNA polymerase II, core complex"/>
    <property type="evidence" value="ECO:0007669"/>
    <property type="project" value="InterPro"/>
</dbReference>
<proteinExistence type="inferred from homology"/>
<dbReference type="NCBIfam" id="NF002208">
    <property type="entry name" value="PRK01099.1-3"/>
    <property type="match status" value="1"/>
</dbReference>
<dbReference type="GO" id="GO:0042797">
    <property type="term" value="P:tRNA transcription by RNA polymerase III"/>
    <property type="evidence" value="ECO:0007669"/>
    <property type="project" value="TreeGrafter"/>
</dbReference>
<evidence type="ECO:0000256" key="4">
    <source>
        <dbReference type="ARBA" id="ARBA00023242"/>
    </source>
</evidence>
<dbReference type="PANTHER" id="PTHR47227">
    <property type="entry name" value="DNA-DIRECTED RNA POLYMERASE SUBUNIT K"/>
    <property type="match status" value="1"/>
</dbReference>
<dbReference type="HAMAP" id="MF_00192">
    <property type="entry name" value="RNApol_arch_Rpo6"/>
    <property type="match status" value="1"/>
</dbReference>
<gene>
    <name evidence="7" type="ORF">COLO4_14270</name>
</gene>
<protein>
    <submittedName>
        <fullName evidence="7">RNA polymerase, subunit omega/K/RPABC2</fullName>
    </submittedName>
</protein>
<keyword evidence="2" id="KW-0240">DNA-directed RNA polymerase</keyword>
<feature type="region of interest" description="Disordered" evidence="6">
    <location>
        <begin position="1"/>
        <end position="55"/>
    </location>
</feature>
<dbReference type="GO" id="GO:0000419">
    <property type="term" value="C:RNA polymerase V complex"/>
    <property type="evidence" value="ECO:0007669"/>
    <property type="project" value="UniProtKB-ARBA"/>
</dbReference>
<dbReference type="GO" id="GO:0003899">
    <property type="term" value="F:DNA-directed RNA polymerase activity"/>
    <property type="evidence" value="ECO:0007669"/>
    <property type="project" value="InterPro"/>
</dbReference>
<evidence type="ECO:0000256" key="6">
    <source>
        <dbReference type="SAM" id="MobiDB-lite"/>
    </source>
</evidence>
<evidence type="ECO:0000313" key="8">
    <source>
        <dbReference type="Proteomes" id="UP000187203"/>
    </source>
</evidence>
<dbReference type="PIRSF" id="PIRSF500154">
    <property type="entry name" value="RPB6"/>
    <property type="match status" value="1"/>
</dbReference>
<feature type="compositionally biased region" description="Basic residues" evidence="6">
    <location>
        <begin position="257"/>
        <end position="269"/>
    </location>
</feature>
<comment type="subcellular location">
    <subcellularLocation>
        <location evidence="1">Nucleus</location>
    </subcellularLocation>
</comment>
<keyword evidence="3" id="KW-0804">Transcription</keyword>